<dbReference type="InterPro" id="IPR051553">
    <property type="entry name" value="Ran_GTPase-activating"/>
</dbReference>
<dbReference type="Pfam" id="PF13540">
    <property type="entry name" value="RCC1_2"/>
    <property type="match status" value="3"/>
</dbReference>
<dbReference type="PROSITE" id="PS50012">
    <property type="entry name" value="RCC1_3"/>
    <property type="match status" value="3"/>
</dbReference>
<evidence type="ECO:0000313" key="3">
    <source>
        <dbReference type="Proteomes" id="UP000239415"/>
    </source>
</evidence>
<dbReference type="EMBL" id="PVMZ01000005">
    <property type="protein sequence ID" value="PRX22268.1"/>
    <property type="molecule type" value="Genomic_DNA"/>
</dbReference>
<feature type="signal peptide" evidence="1">
    <location>
        <begin position="1"/>
        <end position="32"/>
    </location>
</feature>
<sequence>MPATCDNVRRGSRCAVLLLAVLTLVAPARAEAAVSWSLVAAGPVSVCALRGDRTLWCWGGNEYGQVGDGTTVDRNEPVQVAGGGRWRAVTVGSRHTCGLRTDGSLWCWGDDTSGTPATVVPGDGHACGVRTDGTLWCRGENGAGHACGVRTGGTLWCRGENGAGQIGDGGTRDVTEPVRVHADLTWKAVATGSGFTCALTVAGALWCWGDDSSGQLGDGTRTTHLFSDVPLRVGIGTGWDRVVPAGDHTCAWRTDGSRRCWGGEPLRQPAGTCTVGPGRGLWCWGSNRQGQVGNGDTRNVPEPVRVGRAATWTSVSTGDEFACGRRTDASLWCWGDNFHGQLGDGSLIERHAPVRVAGSWLSVGTGTSHACGIRTDRSLWCWGDNEHMQLGVATVTRRPVPVPPA</sequence>
<protein>
    <submittedName>
        <fullName evidence="2">Regulator of Chromosome Condensation (RCC1) repeat protein</fullName>
    </submittedName>
</protein>
<keyword evidence="1" id="KW-0732">Signal</keyword>
<dbReference type="PRINTS" id="PR00633">
    <property type="entry name" value="RCCNDNSATION"/>
</dbReference>
<comment type="caution">
    <text evidence="2">The sequence shown here is derived from an EMBL/GenBank/DDBJ whole genome shotgun (WGS) entry which is preliminary data.</text>
</comment>
<organism evidence="2 3">
    <name type="scientific">Actinoplanes italicus</name>
    <dbReference type="NCBI Taxonomy" id="113567"/>
    <lineage>
        <taxon>Bacteria</taxon>
        <taxon>Bacillati</taxon>
        <taxon>Actinomycetota</taxon>
        <taxon>Actinomycetes</taxon>
        <taxon>Micromonosporales</taxon>
        <taxon>Micromonosporaceae</taxon>
        <taxon>Actinoplanes</taxon>
    </lineage>
</organism>
<dbReference type="RefSeq" id="WP_106319000.1">
    <property type="nucleotide sequence ID" value="NZ_BOMO01000029.1"/>
</dbReference>
<accession>A0A2T0KGF6</accession>
<dbReference type="Pfam" id="PF00415">
    <property type="entry name" value="RCC1"/>
    <property type="match status" value="1"/>
</dbReference>
<proteinExistence type="predicted"/>
<dbReference type="OrthoDB" id="9796385at2"/>
<dbReference type="InterPro" id="IPR009091">
    <property type="entry name" value="RCC1/BLIP-II"/>
</dbReference>
<dbReference type="PANTHER" id="PTHR45982:SF1">
    <property type="entry name" value="REGULATOR OF CHROMOSOME CONDENSATION"/>
    <property type="match status" value="1"/>
</dbReference>
<keyword evidence="3" id="KW-1185">Reference proteome</keyword>
<dbReference type="AlphaFoldDB" id="A0A2T0KGF6"/>
<dbReference type="GO" id="GO:0005085">
    <property type="term" value="F:guanyl-nucleotide exchange factor activity"/>
    <property type="evidence" value="ECO:0007669"/>
    <property type="project" value="TreeGrafter"/>
</dbReference>
<dbReference type="PANTHER" id="PTHR45982">
    <property type="entry name" value="REGULATOR OF CHROMOSOME CONDENSATION"/>
    <property type="match status" value="1"/>
</dbReference>
<reference evidence="2 3" key="1">
    <citation type="submission" date="2018-03" db="EMBL/GenBank/DDBJ databases">
        <title>Genomic Encyclopedia of Archaeal and Bacterial Type Strains, Phase II (KMG-II): from individual species to whole genera.</title>
        <authorList>
            <person name="Goeker M."/>
        </authorList>
    </citation>
    <scope>NUCLEOTIDE SEQUENCE [LARGE SCALE GENOMIC DNA]</scope>
    <source>
        <strain evidence="2 3">DSM 43146</strain>
    </source>
</reference>
<dbReference type="GO" id="GO:0005737">
    <property type="term" value="C:cytoplasm"/>
    <property type="evidence" value="ECO:0007669"/>
    <property type="project" value="TreeGrafter"/>
</dbReference>
<dbReference type="InterPro" id="IPR000408">
    <property type="entry name" value="Reg_chr_condens"/>
</dbReference>
<evidence type="ECO:0000313" key="2">
    <source>
        <dbReference type="EMBL" id="PRX22268.1"/>
    </source>
</evidence>
<evidence type="ECO:0000256" key="1">
    <source>
        <dbReference type="SAM" id="SignalP"/>
    </source>
</evidence>
<dbReference type="SUPFAM" id="SSF50985">
    <property type="entry name" value="RCC1/BLIP-II"/>
    <property type="match status" value="1"/>
</dbReference>
<feature type="chain" id="PRO_5015600114" evidence="1">
    <location>
        <begin position="33"/>
        <end position="405"/>
    </location>
</feature>
<name>A0A2T0KGF6_9ACTN</name>
<gene>
    <name evidence="2" type="ORF">CLV67_105445</name>
</gene>
<dbReference type="Gene3D" id="2.130.10.30">
    <property type="entry name" value="Regulator of chromosome condensation 1/beta-lactamase-inhibitor protein II"/>
    <property type="match status" value="3"/>
</dbReference>
<dbReference type="Proteomes" id="UP000239415">
    <property type="component" value="Unassembled WGS sequence"/>
</dbReference>